<dbReference type="EMBL" id="JAUSWN010000017">
    <property type="protein sequence ID" value="MDQ0480270.1"/>
    <property type="molecule type" value="Genomic_DNA"/>
</dbReference>
<evidence type="ECO:0000259" key="1">
    <source>
        <dbReference type="Pfam" id="PF00293"/>
    </source>
</evidence>
<name>A0ABU0JT60_HATLI</name>
<keyword evidence="3" id="KW-1185">Reference proteome</keyword>
<dbReference type="InterPro" id="IPR015797">
    <property type="entry name" value="NUDIX_hydrolase-like_dom_sf"/>
</dbReference>
<organism evidence="2 3">
    <name type="scientific">Hathewaya limosa</name>
    <name type="common">Clostridium limosum</name>
    <dbReference type="NCBI Taxonomy" id="1536"/>
    <lineage>
        <taxon>Bacteria</taxon>
        <taxon>Bacillati</taxon>
        <taxon>Bacillota</taxon>
        <taxon>Clostridia</taxon>
        <taxon>Eubacteriales</taxon>
        <taxon>Clostridiaceae</taxon>
        <taxon>Hathewaya</taxon>
    </lineage>
</organism>
<dbReference type="Proteomes" id="UP001224418">
    <property type="component" value="Unassembled WGS sequence"/>
</dbReference>
<evidence type="ECO:0000313" key="3">
    <source>
        <dbReference type="Proteomes" id="UP001224418"/>
    </source>
</evidence>
<dbReference type="InterPro" id="IPR000086">
    <property type="entry name" value="NUDIX_hydrolase_dom"/>
</dbReference>
<dbReference type="SUPFAM" id="SSF55811">
    <property type="entry name" value="Nudix"/>
    <property type="match status" value="1"/>
</dbReference>
<dbReference type="RefSeq" id="WP_307356145.1">
    <property type="nucleotide sequence ID" value="NZ_BAAACJ010000013.1"/>
</dbReference>
<comment type="caution">
    <text evidence="2">The sequence shown here is derived from an EMBL/GenBank/DDBJ whole genome shotgun (WGS) entry which is preliminary data.</text>
</comment>
<evidence type="ECO:0000313" key="2">
    <source>
        <dbReference type="EMBL" id="MDQ0480270.1"/>
    </source>
</evidence>
<gene>
    <name evidence="2" type="ORF">QOZ93_002018</name>
</gene>
<feature type="domain" description="Nudix hydrolase" evidence="1">
    <location>
        <begin position="16"/>
        <end position="65"/>
    </location>
</feature>
<sequence length="200" mass="23035">MIEKVTMLISRRSNLQEILAIEHPYAGYQLPSGTVEDNELAIDSAIRELKEETGISDIVEIYNLASLSVNISPKTMIVKSTPVYSRPEVNSNSYAKLRKGLTVEKSTIEDNNFSMVKYSEYDDLINPSYITYEILGWVPLNSICDSYKRTFYRVIIDDNLDISSENFTDGHKFKNIFININEKDKLIKDHEEYVNLIFKD</sequence>
<accession>A0ABU0JT60</accession>
<dbReference type="Gene3D" id="3.90.79.10">
    <property type="entry name" value="Nucleoside Triphosphate Pyrophosphohydrolase"/>
    <property type="match status" value="1"/>
</dbReference>
<reference evidence="2 3" key="1">
    <citation type="submission" date="2023-07" db="EMBL/GenBank/DDBJ databases">
        <title>Genomic Encyclopedia of Type Strains, Phase IV (KMG-IV): sequencing the most valuable type-strain genomes for metagenomic binning, comparative biology and taxonomic classification.</title>
        <authorList>
            <person name="Goeker M."/>
        </authorList>
    </citation>
    <scope>NUCLEOTIDE SEQUENCE [LARGE SCALE GENOMIC DNA]</scope>
    <source>
        <strain evidence="2 3">DSM 1400</strain>
    </source>
</reference>
<protein>
    <submittedName>
        <fullName evidence="2">8-oxo-dGTP pyrophosphatase MutT (NUDIX family)</fullName>
    </submittedName>
</protein>
<proteinExistence type="predicted"/>
<dbReference type="Pfam" id="PF00293">
    <property type="entry name" value="NUDIX"/>
    <property type="match status" value="1"/>
</dbReference>